<keyword evidence="3" id="KW-1185">Reference proteome</keyword>
<name>E9SZV0_RHOHA</name>
<proteinExistence type="predicted"/>
<organism evidence="2 3">
    <name type="scientific">Prescottella equi ATCC 33707</name>
    <dbReference type="NCBI Taxonomy" id="525370"/>
    <lineage>
        <taxon>Bacteria</taxon>
        <taxon>Bacillati</taxon>
        <taxon>Actinomycetota</taxon>
        <taxon>Actinomycetes</taxon>
        <taxon>Mycobacteriales</taxon>
        <taxon>Nocardiaceae</taxon>
        <taxon>Prescottella</taxon>
    </lineage>
</organism>
<protein>
    <submittedName>
        <fullName evidence="2">NAD dependent epimerase/dehydratase family protein</fullName>
    </submittedName>
</protein>
<dbReference type="AlphaFoldDB" id="E9SZV0"/>
<dbReference type="PANTHER" id="PTHR48079:SF6">
    <property type="entry name" value="NAD(P)-BINDING DOMAIN-CONTAINING PROTEIN-RELATED"/>
    <property type="match status" value="1"/>
</dbReference>
<evidence type="ECO:0000259" key="1">
    <source>
        <dbReference type="Pfam" id="PF01370"/>
    </source>
</evidence>
<dbReference type="InterPro" id="IPR036291">
    <property type="entry name" value="NAD(P)-bd_dom_sf"/>
</dbReference>
<dbReference type="SUPFAM" id="SSF51735">
    <property type="entry name" value="NAD(P)-binding Rossmann-fold domains"/>
    <property type="match status" value="1"/>
</dbReference>
<dbReference type="InterPro" id="IPR051783">
    <property type="entry name" value="NAD(P)-dependent_oxidoreduct"/>
</dbReference>
<dbReference type="STRING" id="43767.A6I91_00120"/>
<comment type="caution">
    <text evidence="2">The sequence shown here is derived from an EMBL/GenBank/DDBJ whole genome shotgun (WGS) entry which is preliminary data.</text>
</comment>
<dbReference type="GO" id="GO:0005737">
    <property type="term" value="C:cytoplasm"/>
    <property type="evidence" value="ECO:0007669"/>
    <property type="project" value="TreeGrafter"/>
</dbReference>
<dbReference type="InterPro" id="IPR001509">
    <property type="entry name" value="Epimerase_deHydtase"/>
</dbReference>
<sequence>MAFREARVTMRIAITGATGNLGTTLLQALWEDGNHEIVGIARRRPPDEPPYAGVAWHTVDVAAPDAAEQLALPFADADAVVHLAWGFQPTHRRHYLRATGVDGTRAVLAAAATGGVGRVVHMSSSAVYAPGSYGRPVDESWPTTGVRSSVYSRDKVAAEDVVRRHVDAGAGPSVTVLRAGLIGQYRAGNQLLHYILPDWVPAGVLRVAPVVPIDRGMCIPAVHAEEAARAIVSATRQRKSGIYNIASDVPATGADVLAGLSVHGLHVPSRLLRAAAQVTWRLHLQPVDGGWIDLAYSTPLVDPARARDELGWVAHTEGPDVVRELAEGMVDRAGTGSPVLEDRSVLTRLTSALRRGEVGTRKPT</sequence>
<reference evidence="2" key="1">
    <citation type="submission" date="2011-01" db="EMBL/GenBank/DDBJ databases">
        <authorList>
            <person name="Muzny D."/>
            <person name="Qin X."/>
            <person name="Buhay C."/>
            <person name="Dugan-Rocha S."/>
            <person name="Ding Y."/>
            <person name="Chen G."/>
            <person name="Hawes A."/>
            <person name="Holder M."/>
            <person name="Jhangiani S."/>
            <person name="Johnson A."/>
            <person name="Khan Z."/>
            <person name="Li Z."/>
            <person name="Liu W."/>
            <person name="Liu X."/>
            <person name="Perez L."/>
            <person name="Shen H."/>
            <person name="Wang Q."/>
            <person name="Watt J."/>
            <person name="Xi L."/>
            <person name="Xin Y."/>
            <person name="Zhou J."/>
            <person name="Deng J."/>
            <person name="Jiang H."/>
            <person name="Liu Y."/>
            <person name="Qu J."/>
            <person name="Song X.-Z."/>
            <person name="Zhang L."/>
            <person name="Villasana D."/>
            <person name="Johnson A."/>
            <person name="Liu J."/>
            <person name="Liyanage D."/>
            <person name="Lorensuhewa L."/>
            <person name="Robinson T."/>
            <person name="Song A."/>
            <person name="Song B.-B."/>
            <person name="Dinh H."/>
            <person name="Thornton R."/>
            <person name="Coyle M."/>
            <person name="Francisco L."/>
            <person name="Jackson L."/>
            <person name="Javaid M."/>
            <person name="Korchina V."/>
            <person name="Kovar C."/>
            <person name="Mata R."/>
            <person name="Mathew T."/>
            <person name="Ngo R."/>
            <person name="Nguyen L."/>
            <person name="Nguyen N."/>
            <person name="Okwuonu G."/>
            <person name="Ongeri F."/>
            <person name="Pham C."/>
            <person name="Simmons D."/>
            <person name="Wilczek-Boney K."/>
            <person name="Hale W."/>
            <person name="Jakkamsetti A."/>
            <person name="Pham P."/>
            <person name="Ruth R."/>
            <person name="San Lucas F."/>
            <person name="Warren J."/>
            <person name="Zhang J."/>
            <person name="Zhao Z."/>
            <person name="Zhou C."/>
            <person name="Zhu D."/>
            <person name="Lee S."/>
            <person name="Bess C."/>
            <person name="Blankenburg K."/>
            <person name="Forbes L."/>
            <person name="Fu Q."/>
            <person name="Gubbala S."/>
            <person name="Hirani K."/>
            <person name="Jayaseelan J.C."/>
            <person name="Lara F."/>
            <person name="Munidasa M."/>
            <person name="Palculict T."/>
            <person name="Patil S."/>
            <person name="Pu L.-L."/>
            <person name="Saada N."/>
            <person name="Tang L."/>
            <person name="Weissenberger G."/>
            <person name="Zhu Y."/>
            <person name="Hemphill L."/>
            <person name="Shang Y."/>
            <person name="Youmans B."/>
            <person name="Ayvaz T."/>
            <person name="Ross M."/>
            <person name="Santibanez J."/>
            <person name="Aqrawi P."/>
            <person name="Gross S."/>
            <person name="Joshi V."/>
            <person name="Fowler G."/>
            <person name="Nazareth L."/>
            <person name="Reid J."/>
            <person name="Worley K."/>
            <person name="Petrosino J."/>
            <person name="Highlander S."/>
            <person name="Gibbs R."/>
        </authorList>
    </citation>
    <scope>NUCLEOTIDE SEQUENCE [LARGE SCALE GENOMIC DNA]</scope>
    <source>
        <strain evidence="2">ATCC 33707</strain>
    </source>
</reference>
<evidence type="ECO:0000313" key="2">
    <source>
        <dbReference type="EMBL" id="EGD24533.1"/>
    </source>
</evidence>
<dbReference type="Pfam" id="PF01370">
    <property type="entry name" value="Epimerase"/>
    <property type="match status" value="1"/>
</dbReference>
<accession>E9SZV0</accession>
<evidence type="ECO:0000313" key="3">
    <source>
        <dbReference type="Proteomes" id="UP000004245"/>
    </source>
</evidence>
<dbReference type="EMBL" id="ADNW02000008">
    <property type="protein sequence ID" value="EGD24533.1"/>
    <property type="molecule type" value="Genomic_DNA"/>
</dbReference>
<dbReference type="PANTHER" id="PTHR48079">
    <property type="entry name" value="PROTEIN YEEZ"/>
    <property type="match status" value="1"/>
</dbReference>
<dbReference type="Proteomes" id="UP000004245">
    <property type="component" value="Unassembled WGS sequence"/>
</dbReference>
<dbReference type="GO" id="GO:0004029">
    <property type="term" value="F:aldehyde dehydrogenase (NAD+) activity"/>
    <property type="evidence" value="ECO:0007669"/>
    <property type="project" value="TreeGrafter"/>
</dbReference>
<dbReference type="HOGENOM" id="CLU_007383_0_0_11"/>
<feature type="domain" description="NAD-dependent epimerase/dehydratase" evidence="1">
    <location>
        <begin position="12"/>
        <end position="246"/>
    </location>
</feature>
<dbReference type="Gene3D" id="3.40.50.720">
    <property type="entry name" value="NAD(P)-binding Rossmann-like Domain"/>
    <property type="match status" value="1"/>
</dbReference>
<gene>
    <name evidence="2" type="ORF">HMPREF0724_11651</name>
</gene>